<gene>
    <name evidence="3" type="ORF">KTS37_01240</name>
</gene>
<feature type="region of interest" description="Disordered" evidence="1">
    <location>
        <begin position="244"/>
        <end position="274"/>
    </location>
</feature>
<organism evidence="3 4">
    <name type="scientific">Haloarcula salina</name>
    <dbReference type="NCBI Taxonomy" id="1429914"/>
    <lineage>
        <taxon>Archaea</taxon>
        <taxon>Methanobacteriati</taxon>
        <taxon>Methanobacteriota</taxon>
        <taxon>Stenosarchaea group</taxon>
        <taxon>Halobacteria</taxon>
        <taxon>Halobacteriales</taxon>
        <taxon>Haloarculaceae</taxon>
        <taxon>Haloarcula</taxon>
    </lineage>
</organism>
<evidence type="ECO:0000256" key="2">
    <source>
        <dbReference type="SAM" id="Phobius"/>
    </source>
</evidence>
<comment type="caution">
    <text evidence="3">The sequence shown here is derived from an EMBL/GenBank/DDBJ whole genome shotgun (WGS) entry which is preliminary data.</text>
</comment>
<dbReference type="InterPro" id="IPR025480">
    <property type="entry name" value="DUF4330"/>
</dbReference>
<feature type="compositionally biased region" description="Polar residues" evidence="1">
    <location>
        <begin position="265"/>
        <end position="274"/>
    </location>
</feature>
<dbReference type="RefSeq" id="WP_162412298.1">
    <property type="nucleotide sequence ID" value="NZ_JAHQXE010000001.1"/>
</dbReference>
<dbReference type="AlphaFoldDB" id="A0AA41KB10"/>
<dbReference type="Pfam" id="PF14221">
    <property type="entry name" value="DUF4330"/>
    <property type="match status" value="1"/>
</dbReference>
<feature type="transmembrane region" description="Helical" evidence="2">
    <location>
        <begin position="12"/>
        <end position="37"/>
    </location>
</feature>
<protein>
    <submittedName>
        <fullName evidence="3">DUF4330 domain-containing protein</fullName>
    </submittedName>
</protein>
<evidence type="ECO:0000313" key="4">
    <source>
        <dbReference type="Proteomes" id="UP001166304"/>
    </source>
</evidence>
<accession>A0AA41KB10</accession>
<evidence type="ECO:0000313" key="3">
    <source>
        <dbReference type="EMBL" id="MBV0900400.1"/>
    </source>
</evidence>
<evidence type="ECO:0000256" key="1">
    <source>
        <dbReference type="SAM" id="MobiDB-lite"/>
    </source>
</evidence>
<feature type="compositionally biased region" description="Basic and acidic residues" evidence="1">
    <location>
        <begin position="246"/>
        <end position="264"/>
    </location>
</feature>
<proteinExistence type="predicted"/>
<dbReference type="EMBL" id="JAHQXE010000001">
    <property type="protein sequence ID" value="MBV0900400.1"/>
    <property type="molecule type" value="Genomic_DNA"/>
</dbReference>
<keyword evidence="2" id="KW-0812">Transmembrane</keyword>
<keyword evidence="4" id="KW-1185">Reference proteome</keyword>
<name>A0AA41KB10_9EURY</name>
<sequence>MNVIDENGNLFGVVNAIDALAILVVLTVLTAGATLVLSGSNDRTQTSEPEPIRYATVSYTVPLTSDAAAIDTGTMISPSGSDETFQVEDVHRSFSNSSAHIVARVSYRGTPRANGGRIYGGDTIAMVTNSYRFRTTVLSVNDTAKEIRRTTVPVVVRASVDEAVARAIRSGQQVEIQNQTVASIQSVSRRSGTGNEQVVRVEIELAARTQKQVPMFGGNQIRLGSRISIVTDNFMMRGSVISVESRASEELSDRHTAGNEERSSDNPPDTIEQQ</sequence>
<dbReference type="Proteomes" id="UP001166304">
    <property type="component" value="Unassembled WGS sequence"/>
</dbReference>
<keyword evidence="2" id="KW-0472">Membrane</keyword>
<reference evidence="3" key="1">
    <citation type="submission" date="2021-06" db="EMBL/GenBank/DDBJ databases">
        <title>New haloarchaea isolates fom saline soil.</title>
        <authorList>
            <person name="Duran-Viseras A."/>
            <person name="Sanchez-Porro C.S."/>
            <person name="Ventosa A."/>
        </authorList>
    </citation>
    <scope>NUCLEOTIDE SEQUENCE</scope>
    <source>
        <strain evidence="3">JCM 18369</strain>
    </source>
</reference>
<keyword evidence="2" id="KW-1133">Transmembrane helix</keyword>